<evidence type="ECO:0000313" key="2">
    <source>
        <dbReference type="EMBL" id="KAK1788190.1"/>
    </source>
</evidence>
<comment type="caution">
    <text evidence="2">The sequence shown here is derived from an EMBL/GenBank/DDBJ whole genome shotgun (WGS) entry which is preliminary data.</text>
</comment>
<keyword evidence="3" id="KW-1185">Reference proteome</keyword>
<feature type="compositionally biased region" description="Polar residues" evidence="1">
    <location>
        <begin position="121"/>
        <end position="137"/>
    </location>
</feature>
<sequence length="388" mass="42634">MTAAPPDRSIYDRAEEKRWVRDKGRKCPPGPSAELSRALLGKAAGRHPGFVAPPRDPDTPSAAYGTSCLPITLLTTREMETVRGERKTRTLTSSMEGQPRTNDLLLPRSGAVSRQPHNKRQLGTQSHRQPDSQSPFTPLNAGQPIPFWDYMRADAWMHLSGQLRKGGGVEKKKFDAQNVYAKHMKEPSGTSNEAIKKRRTENPNFDSKHQPACKRLECKAPGCFSAEEHAPQQGTLESDSPSRAHVGRRSSPSRHACVLLVLSRAFPPKQSSCVWVRLRLTYGTSSVPDDSRIRWLRSEIGSCEHRGQSSTGKREGGLLASPRTYASANRVKVKSSLKFQACAFFFLPHANGSRLASIPTSRSSILVSLSRGTVQNEDVAPSLGFTAG</sequence>
<dbReference type="AlphaFoldDB" id="A0AAD9DMJ6"/>
<feature type="region of interest" description="Disordered" evidence="1">
    <location>
        <begin position="229"/>
        <end position="249"/>
    </location>
</feature>
<feature type="region of interest" description="Disordered" evidence="1">
    <location>
        <begin position="185"/>
        <end position="209"/>
    </location>
</feature>
<proteinExistence type="predicted"/>
<reference evidence="2" key="1">
    <citation type="submission" date="2023-03" db="EMBL/GenBank/DDBJ databases">
        <title>Electrophorus voltai genome.</title>
        <authorList>
            <person name="Bian C."/>
        </authorList>
    </citation>
    <scope>NUCLEOTIDE SEQUENCE</scope>
    <source>
        <strain evidence="2">CB-2022</strain>
        <tissue evidence="2">Muscle</tissue>
    </source>
</reference>
<gene>
    <name evidence="2" type="ORF">P4O66_016650</name>
</gene>
<evidence type="ECO:0000256" key="1">
    <source>
        <dbReference type="SAM" id="MobiDB-lite"/>
    </source>
</evidence>
<protein>
    <submittedName>
        <fullName evidence="2">Uncharacterized protein</fullName>
    </submittedName>
</protein>
<dbReference type="EMBL" id="JAROKS010000023">
    <property type="protein sequence ID" value="KAK1788190.1"/>
    <property type="molecule type" value="Genomic_DNA"/>
</dbReference>
<dbReference type="Proteomes" id="UP001239994">
    <property type="component" value="Unassembled WGS sequence"/>
</dbReference>
<accession>A0AAD9DMJ6</accession>
<feature type="compositionally biased region" description="Polar residues" evidence="1">
    <location>
        <begin position="90"/>
        <end position="101"/>
    </location>
</feature>
<feature type="compositionally biased region" description="Polar residues" evidence="1">
    <location>
        <begin position="232"/>
        <end position="241"/>
    </location>
</feature>
<feature type="region of interest" description="Disordered" evidence="1">
    <location>
        <begin position="1"/>
        <end position="66"/>
    </location>
</feature>
<organism evidence="2 3">
    <name type="scientific">Electrophorus voltai</name>
    <dbReference type="NCBI Taxonomy" id="2609070"/>
    <lineage>
        <taxon>Eukaryota</taxon>
        <taxon>Metazoa</taxon>
        <taxon>Chordata</taxon>
        <taxon>Craniata</taxon>
        <taxon>Vertebrata</taxon>
        <taxon>Euteleostomi</taxon>
        <taxon>Actinopterygii</taxon>
        <taxon>Neopterygii</taxon>
        <taxon>Teleostei</taxon>
        <taxon>Ostariophysi</taxon>
        <taxon>Gymnotiformes</taxon>
        <taxon>Gymnotoidei</taxon>
        <taxon>Gymnotidae</taxon>
        <taxon>Electrophorus</taxon>
    </lineage>
</organism>
<name>A0AAD9DMJ6_9TELE</name>
<evidence type="ECO:0000313" key="3">
    <source>
        <dbReference type="Proteomes" id="UP001239994"/>
    </source>
</evidence>
<feature type="compositionally biased region" description="Basic and acidic residues" evidence="1">
    <location>
        <begin position="9"/>
        <end position="22"/>
    </location>
</feature>
<feature type="region of interest" description="Disordered" evidence="1">
    <location>
        <begin position="80"/>
        <end position="143"/>
    </location>
</feature>